<keyword evidence="5" id="KW-1185">Reference proteome</keyword>
<reference evidence="4" key="1">
    <citation type="submission" date="2023-02" db="EMBL/GenBank/DDBJ databases">
        <title>Identification and recombinant expression of a fungal hydrolase from Papiliotrema laurentii that hydrolyzes apple cutin and clears colloidal polyester polyurethane.</title>
        <authorList>
            <consortium name="DOE Joint Genome Institute"/>
            <person name="Roman V.A."/>
            <person name="Bojanowski C."/>
            <person name="Crable B.R."/>
            <person name="Wagner D.N."/>
            <person name="Hung C.S."/>
            <person name="Nadeau L.J."/>
            <person name="Schratz L."/>
            <person name="Haridas S."/>
            <person name="Pangilinan J."/>
            <person name="Lipzen A."/>
            <person name="Na H."/>
            <person name="Yan M."/>
            <person name="Ng V."/>
            <person name="Grigoriev I.V."/>
            <person name="Spatafora J.W."/>
            <person name="Barlow D."/>
            <person name="Biffinger J."/>
            <person name="Kelley-Loughnane N."/>
            <person name="Varaljay V.A."/>
            <person name="Crookes-Goodson W.J."/>
        </authorList>
    </citation>
    <scope>NUCLEOTIDE SEQUENCE</scope>
    <source>
        <strain evidence="4">5307AH</strain>
    </source>
</reference>
<organism evidence="4 5">
    <name type="scientific">Papiliotrema laurentii</name>
    <name type="common">Cryptococcus laurentii</name>
    <dbReference type="NCBI Taxonomy" id="5418"/>
    <lineage>
        <taxon>Eukaryota</taxon>
        <taxon>Fungi</taxon>
        <taxon>Dikarya</taxon>
        <taxon>Basidiomycota</taxon>
        <taxon>Agaricomycotina</taxon>
        <taxon>Tremellomycetes</taxon>
        <taxon>Tremellales</taxon>
        <taxon>Rhynchogastremaceae</taxon>
        <taxon>Papiliotrema</taxon>
    </lineage>
</organism>
<keyword evidence="2" id="KW-1133">Transmembrane helix</keyword>
<dbReference type="AlphaFoldDB" id="A0AAD9CVS3"/>
<dbReference type="InterPro" id="IPR041588">
    <property type="entry name" value="Integrase_H2C2"/>
</dbReference>
<feature type="compositionally biased region" description="Basic and acidic residues" evidence="1">
    <location>
        <begin position="52"/>
        <end position="62"/>
    </location>
</feature>
<accession>A0AAD9CVS3</accession>
<protein>
    <recommendedName>
        <fullName evidence="3">Integrase zinc-binding domain-containing protein</fullName>
    </recommendedName>
</protein>
<keyword evidence="2" id="KW-0472">Membrane</keyword>
<feature type="domain" description="Integrase zinc-binding" evidence="3">
    <location>
        <begin position="526"/>
        <end position="577"/>
    </location>
</feature>
<comment type="caution">
    <text evidence="4">The sequence shown here is derived from an EMBL/GenBank/DDBJ whole genome shotgun (WGS) entry which is preliminary data.</text>
</comment>
<evidence type="ECO:0000256" key="2">
    <source>
        <dbReference type="SAM" id="Phobius"/>
    </source>
</evidence>
<feature type="transmembrane region" description="Helical" evidence="2">
    <location>
        <begin position="257"/>
        <end position="284"/>
    </location>
</feature>
<feature type="transmembrane region" description="Helical" evidence="2">
    <location>
        <begin position="167"/>
        <end position="185"/>
    </location>
</feature>
<name>A0AAD9CVS3_PAPLA</name>
<feature type="compositionally biased region" description="Basic and acidic residues" evidence="1">
    <location>
        <begin position="32"/>
        <end position="45"/>
    </location>
</feature>
<dbReference type="Gene3D" id="1.10.340.70">
    <property type="match status" value="1"/>
</dbReference>
<evidence type="ECO:0000313" key="5">
    <source>
        <dbReference type="Proteomes" id="UP001182556"/>
    </source>
</evidence>
<dbReference type="EMBL" id="JAODAN010000008">
    <property type="protein sequence ID" value="KAK1922402.1"/>
    <property type="molecule type" value="Genomic_DNA"/>
</dbReference>
<proteinExistence type="predicted"/>
<feature type="region of interest" description="Disordered" evidence="1">
    <location>
        <begin position="1"/>
        <end position="106"/>
    </location>
</feature>
<evidence type="ECO:0000259" key="3">
    <source>
        <dbReference type="Pfam" id="PF17921"/>
    </source>
</evidence>
<dbReference type="Pfam" id="PF17921">
    <property type="entry name" value="Integrase_H2C2"/>
    <property type="match status" value="1"/>
</dbReference>
<evidence type="ECO:0000256" key="1">
    <source>
        <dbReference type="SAM" id="MobiDB-lite"/>
    </source>
</evidence>
<evidence type="ECO:0000313" key="4">
    <source>
        <dbReference type="EMBL" id="KAK1922402.1"/>
    </source>
</evidence>
<feature type="transmembrane region" description="Helical" evidence="2">
    <location>
        <begin position="347"/>
        <end position="368"/>
    </location>
</feature>
<sequence>MLSASHSEGRAGRRESSGSWLTPTTGASPQADLEKGHGEEKKTDPFADQTEDDKTKKQERRETKSRKSSLPSVLELEHLTGKSTGKHDSFPRRGSRTPTQARSGGLDLMTPAAHQRLGRMSVAPARYGEHLEAEDKSPGQEDSNHTPLTKVIKTTGVLRFYQTWRPFIVPPLLLISALLLTIASLNNPGPVSQFIISPTEIFSNPPKGLVNVTFGISGWCDPTGLLDCKSYGKGDFAAKNSVYNVAEDTHNGTFGDLFTALCALAWLTALYSIIQAFLHFYLFFSLNLPFTHLLDQGALLAPNGAPGKTTEQAEVDIRVRCEKPPFESMEWVWWAWWAHRRSPVGHIFAVLTGGLTAVWCLVCVQEWYGRCHACWPGAFMPILTFVCVLDPLYQAAKWCWSINSEWNTFLQPPAPTTAAVMLPVDTKPVAHVRDGQGDSFYALRGTIADTERMSLQRETLAPGGELDNETRRWLVAYPTDPDLVPPIASLRKGEPNEDFILSDVGLLYIRPGEDEPALLVPPKGYIREELLQDAHEDVEEGQGHQSGAIMIEVLGETFWWDTMEDDVKEYVAKCYQCSVGPRRFV</sequence>
<feature type="compositionally biased region" description="Basic and acidic residues" evidence="1">
    <location>
        <begin position="75"/>
        <end position="91"/>
    </location>
</feature>
<feature type="compositionally biased region" description="Polar residues" evidence="1">
    <location>
        <begin position="17"/>
        <end position="28"/>
    </location>
</feature>
<feature type="compositionally biased region" description="Basic and acidic residues" evidence="1">
    <location>
        <begin position="7"/>
        <end position="16"/>
    </location>
</feature>
<gene>
    <name evidence="4" type="ORF">DB88DRAFT_441186</name>
</gene>
<dbReference type="Proteomes" id="UP001182556">
    <property type="component" value="Unassembled WGS sequence"/>
</dbReference>
<keyword evidence="2" id="KW-0812">Transmembrane</keyword>